<evidence type="ECO:0000256" key="1">
    <source>
        <dbReference type="SAM" id="SignalP"/>
    </source>
</evidence>
<gene>
    <name evidence="2" type="ORF">LARSCL_LOCUS4424</name>
</gene>
<feature type="chain" id="PRO_5043415897" description="Sushi domain-containing protein" evidence="1">
    <location>
        <begin position="19"/>
        <end position="131"/>
    </location>
</feature>
<keyword evidence="3" id="KW-1185">Reference proteome</keyword>
<reference evidence="2 3" key="1">
    <citation type="submission" date="2024-04" db="EMBL/GenBank/DDBJ databases">
        <authorList>
            <person name="Rising A."/>
            <person name="Reimegard J."/>
            <person name="Sonavane S."/>
            <person name="Akerstrom W."/>
            <person name="Nylinder S."/>
            <person name="Hedman E."/>
            <person name="Kallberg Y."/>
        </authorList>
    </citation>
    <scope>NUCLEOTIDE SEQUENCE [LARGE SCALE GENOMIC DNA]</scope>
</reference>
<keyword evidence="1" id="KW-0732">Signal</keyword>
<organism evidence="2 3">
    <name type="scientific">Larinioides sclopetarius</name>
    <dbReference type="NCBI Taxonomy" id="280406"/>
    <lineage>
        <taxon>Eukaryota</taxon>
        <taxon>Metazoa</taxon>
        <taxon>Ecdysozoa</taxon>
        <taxon>Arthropoda</taxon>
        <taxon>Chelicerata</taxon>
        <taxon>Arachnida</taxon>
        <taxon>Araneae</taxon>
        <taxon>Araneomorphae</taxon>
        <taxon>Entelegynae</taxon>
        <taxon>Araneoidea</taxon>
        <taxon>Araneidae</taxon>
        <taxon>Larinioides</taxon>
    </lineage>
</organism>
<evidence type="ECO:0008006" key="4">
    <source>
        <dbReference type="Google" id="ProtNLM"/>
    </source>
</evidence>
<sequence length="131" mass="14132">MALISTVSYGLLTLLGFSIRPDTRPTEGAVGSTCIGLYVRNGSVSCSNDGSETVCEVVCGGRQRGKFTCTEEKGWIPNLPTCAKTIKETDDDEFLKAESEGCQSQDVCMQWCQRQGKKTGSIKSVCSCSRN</sequence>
<proteinExistence type="predicted"/>
<dbReference type="AlphaFoldDB" id="A0AAV1ZAV7"/>
<accession>A0AAV1ZAV7</accession>
<evidence type="ECO:0000313" key="3">
    <source>
        <dbReference type="Proteomes" id="UP001497382"/>
    </source>
</evidence>
<comment type="caution">
    <text evidence="2">The sequence shown here is derived from an EMBL/GenBank/DDBJ whole genome shotgun (WGS) entry which is preliminary data.</text>
</comment>
<feature type="signal peptide" evidence="1">
    <location>
        <begin position="1"/>
        <end position="18"/>
    </location>
</feature>
<name>A0AAV1ZAV7_9ARAC</name>
<protein>
    <recommendedName>
        <fullName evidence="4">Sushi domain-containing protein</fullName>
    </recommendedName>
</protein>
<dbReference type="Proteomes" id="UP001497382">
    <property type="component" value="Unassembled WGS sequence"/>
</dbReference>
<dbReference type="EMBL" id="CAXIEN010000036">
    <property type="protein sequence ID" value="CAL1268864.1"/>
    <property type="molecule type" value="Genomic_DNA"/>
</dbReference>
<evidence type="ECO:0000313" key="2">
    <source>
        <dbReference type="EMBL" id="CAL1268864.1"/>
    </source>
</evidence>